<dbReference type="InterPro" id="IPR003798">
    <property type="entry name" value="DNA_recombination_RmuC"/>
</dbReference>
<dbReference type="Pfam" id="PF02646">
    <property type="entry name" value="RmuC"/>
    <property type="match status" value="1"/>
</dbReference>
<dbReference type="GO" id="GO:0006310">
    <property type="term" value="P:DNA recombination"/>
    <property type="evidence" value="ECO:0007669"/>
    <property type="project" value="UniProtKB-KW"/>
</dbReference>
<proteinExistence type="predicted"/>
<reference evidence="3" key="1">
    <citation type="submission" date="2020-05" db="EMBL/GenBank/DDBJ databases">
        <authorList>
            <person name="Chiriac C."/>
            <person name="Salcher M."/>
            <person name="Ghai R."/>
            <person name="Kavagutti S V."/>
        </authorList>
    </citation>
    <scope>NUCLEOTIDE SEQUENCE</scope>
</reference>
<dbReference type="EMBL" id="CAFBPF010000113">
    <property type="protein sequence ID" value="CAB5015126.1"/>
    <property type="molecule type" value="Genomic_DNA"/>
</dbReference>
<accession>A0A6J7NYC7</accession>
<dbReference type="EMBL" id="CAFBOR010000204">
    <property type="protein sequence ID" value="CAB4997225.1"/>
    <property type="molecule type" value="Genomic_DNA"/>
</dbReference>
<evidence type="ECO:0000313" key="3">
    <source>
        <dbReference type="EMBL" id="CAB4997225.1"/>
    </source>
</evidence>
<keyword evidence="2" id="KW-0233">DNA recombination</keyword>
<organism evidence="3">
    <name type="scientific">freshwater metagenome</name>
    <dbReference type="NCBI Taxonomy" id="449393"/>
    <lineage>
        <taxon>unclassified sequences</taxon>
        <taxon>metagenomes</taxon>
        <taxon>ecological metagenomes</taxon>
    </lineage>
</organism>
<dbReference type="AlphaFoldDB" id="A0A6J7NYC7"/>
<dbReference type="PANTHER" id="PTHR30563:SF0">
    <property type="entry name" value="DNA RECOMBINATION PROTEIN RMUC"/>
    <property type="match status" value="1"/>
</dbReference>
<evidence type="ECO:0000256" key="2">
    <source>
        <dbReference type="ARBA" id="ARBA00023172"/>
    </source>
</evidence>
<keyword evidence="1" id="KW-0175">Coiled coil</keyword>
<sequence length="402" mass="43231">MIVIALIVGLVIGGLGVFAWQSRAHSNLEAKLARAESGALTQIQVLESLKAASAAAMETSSSVIVGLADSKMKESAATVEGLVKPVAVQLKAMQERLEAVERERVADSSSVKTLVDELKTTTMNLLSETHSLSSSMRDSRARGRWGEQQLERIVELAGMLEHCDYDTQVHIPGTEGASRPDMIVRLPQDRLIVIDAKAPLTAYLDGLTNAATPEAESAALQAHSKAMSGHVNELAKKNYTDQVKNAIDFVVMFIPGDAFLAAAMRTNPDLFEQAAAKGVVITTPSTLLALLKAISFGWRQTALAEHAHEIEKLGSELLKRLGVFAEHFNSVGESLGKSVQSWNKAVGSIEVSFLPSARRMNDLGLRSEKTLPSFLTLEAPRQVTAPELVASIDKDGLEELGD</sequence>
<protein>
    <submittedName>
        <fullName evidence="3">Unannotated protein</fullName>
    </submittedName>
</protein>
<evidence type="ECO:0000313" key="4">
    <source>
        <dbReference type="EMBL" id="CAB5015126.1"/>
    </source>
</evidence>
<evidence type="ECO:0000256" key="1">
    <source>
        <dbReference type="ARBA" id="ARBA00023054"/>
    </source>
</evidence>
<dbReference type="PANTHER" id="PTHR30563">
    <property type="entry name" value="DNA RECOMBINATION PROTEIN RMUC"/>
    <property type="match status" value="1"/>
</dbReference>
<gene>
    <name evidence="3" type="ORF">UFOPK3974_01286</name>
    <name evidence="4" type="ORF">UFOPK4071_00932</name>
</gene>
<name>A0A6J7NYC7_9ZZZZ</name>